<accession>A0ACB6RUY5</accession>
<reference evidence="1" key="1">
    <citation type="journal article" date="2020" name="Stud. Mycol.">
        <title>101 Dothideomycetes genomes: a test case for predicting lifestyles and emergence of pathogens.</title>
        <authorList>
            <person name="Haridas S."/>
            <person name="Albert R."/>
            <person name="Binder M."/>
            <person name="Bloem J."/>
            <person name="Labutti K."/>
            <person name="Salamov A."/>
            <person name="Andreopoulos B."/>
            <person name="Baker S."/>
            <person name="Barry K."/>
            <person name="Bills G."/>
            <person name="Bluhm B."/>
            <person name="Cannon C."/>
            <person name="Castanera R."/>
            <person name="Culley D."/>
            <person name="Daum C."/>
            <person name="Ezra D."/>
            <person name="Gonzalez J."/>
            <person name="Henrissat B."/>
            <person name="Kuo A."/>
            <person name="Liang C."/>
            <person name="Lipzen A."/>
            <person name="Lutzoni F."/>
            <person name="Magnuson J."/>
            <person name="Mondo S."/>
            <person name="Nolan M."/>
            <person name="Ohm R."/>
            <person name="Pangilinan J."/>
            <person name="Park H.-J."/>
            <person name="Ramirez L."/>
            <person name="Alfaro M."/>
            <person name="Sun H."/>
            <person name="Tritt A."/>
            <person name="Yoshinaga Y."/>
            <person name="Zwiers L.-H."/>
            <person name="Turgeon B."/>
            <person name="Goodwin S."/>
            <person name="Spatafora J."/>
            <person name="Crous P."/>
            <person name="Grigoriev I."/>
        </authorList>
    </citation>
    <scope>NUCLEOTIDE SEQUENCE</scope>
    <source>
        <strain evidence="1">CBS 525.71</strain>
    </source>
</reference>
<dbReference type="EMBL" id="MU006724">
    <property type="protein sequence ID" value="KAF2625820.1"/>
    <property type="molecule type" value="Genomic_DNA"/>
</dbReference>
<name>A0ACB6RUY5_9PLEO</name>
<keyword evidence="2" id="KW-1185">Reference proteome</keyword>
<protein>
    <submittedName>
        <fullName evidence="1">Uncharacterized protein</fullName>
    </submittedName>
</protein>
<dbReference type="Proteomes" id="UP000799754">
    <property type="component" value="Unassembled WGS sequence"/>
</dbReference>
<evidence type="ECO:0000313" key="2">
    <source>
        <dbReference type="Proteomes" id="UP000799754"/>
    </source>
</evidence>
<gene>
    <name evidence="1" type="ORF">BU25DRAFT_412467</name>
</gene>
<proteinExistence type="predicted"/>
<evidence type="ECO:0000313" key="1">
    <source>
        <dbReference type="EMBL" id="KAF2625820.1"/>
    </source>
</evidence>
<organism evidence="1 2">
    <name type="scientific">Macroventuria anomochaeta</name>
    <dbReference type="NCBI Taxonomy" id="301207"/>
    <lineage>
        <taxon>Eukaryota</taxon>
        <taxon>Fungi</taxon>
        <taxon>Dikarya</taxon>
        <taxon>Ascomycota</taxon>
        <taxon>Pezizomycotina</taxon>
        <taxon>Dothideomycetes</taxon>
        <taxon>Pleosporomycetidae</taxon>
        <taxon>Pleosporales</taxon>
        <taxon>Pleosporineae</taxon>
        <taxon>Didymellaceae</taxon>
        <taxon>Macroventuria</taxon>
    </lineage>
</organism>
<sequence>MCAMTSPELQTPAAVARPARARMCHARPAEHRTASLTTRRHHLAQALSSPHNCKLVVGVVYIVVYGISSVY</sequence>
<comment type="caution">
    <text evidence="1">The sequence shown here is derived from an EMBL/GenBank/DDBJ whole genome shotgun (WGS) entry which is preliminary data.</text>
</comment>